<accession>A0A8P4GRS3</accession>
<dbReference type="GO" id="GO:0000712">
    <property type="term" value="P:resolution of meiotic recombination intermediates"/>
    <property type="evidence" value="ECO:0007669"/>
    <property type="project" value="InterPro"/>
</dbReference>
<feature type="region of interest" description="Disordered" evidence="1">
    <location>
        <begin position="1233"/>
        <end position="1280"/>
    </location>
</feature>
<feature type="region of interest" description="Disordered" evidence="1">
    <location>
        <begin position="1397"/>
        <end position="1416"/>
    </location>
</feature>
<name>A0A8P4GRS3_DICLA</name>
<reference evidence="2" key="2">
    <citation type="submission" date="2025-09" db="UniProtKB">
        <authorList>
            <consortium name="Ensembl"/>
        </authorList>
    </citation>
    <scope>IDENTIFICATION</scope>
</reference>
<feature type="compositionally biased region" description="Basic and acidic residues" evidence="1">
    <location>
        <begin position="1336"/>
        <end position="1346"/>
    </location>
</feature>
<evidence type="ECO:0000313" key="2">
    <source>
        <dbReference type="Ensembl" id="ENSDLAP00005081053.1"/>
    </source>
</evidence>
<dbReference type="GO" id="GO:0003697">
    <property type="term" value="F:single-stranded DNA binding"/>
    <property type="evidence" value="ECO:0007669"/>
    <property type="project" value="TreeGrafter"/>
</dbReference>
<dbReference type="InterPro" id="IPR039991">
    <property type="entry name" value="SHOC1"/>
</dbReference>
<dbReference type="Proteomes" id="UP000694389">
    <property type="component" value="Unassembled WGS sequence"/>
</dbReference>
<dbReference type="Ensembl" id="ENSDLAT00005088283.1">
    <property type="protein sequence ID" value="ENSDLAP00005081053.1"/>
    <property type="gene ID" value="ENSDLAG00005033717.1"/>
</dbReference>
<dbReference type="PANTHER" id="PTHR35668">
    <property type="entry name" value="PROTEIN SHORTAGE IN CHIASMATA 1 ORTHOLOG"/>
    <property type="match status" value="1"/>
</dbReference>
<feature type="compositionally biased region" description="Polar residues" evidence="1">
    <location>
        <begin position="1233"/>
        <end position="1260"/>
    </location>
</feature>
<feature type="compositionally biased region" description="Polar residues" evidence="1">
    <location>
        <begin position="633"/>
        <end position="654"/>
    </location>
</feature>
<feature type="compositionally biased region" description="Polar residues" evidence="1">
    <location>
        <begin position="588"/>
        <end position="600"/>
    </location>
</feature>
<feature type="region of interest" description="Disordered" evidence="1">
    <location>
        <begin position="1323"/>
        <end position="1346"/>
    </location>
</feature>
<feature type="region of interest" description="Disordered" evidence="1">
    <location>
        <begin position="576"/>
        <end position="620"/>
    </location>
</feature>
<keyword evidence="3" id="KW-1185">Reference proteome</keyword>
<feature type="compositionally biased region" description="Basic and acidic residues" evidence="1">
    <location>
        <begin position="576"/>
        <end position="587"/>
    </location>
</feature>
<organism evidence="2 3">
    <name type="scientific">Dicentrarchus labrax</name>
    <name type="common">European seabass</name>
    <name type="synonym">Morone labrax</name>
    <dbReference type="NCBI Taxonomy" id="13489"/>
    <lineage>
        <taxon>Eukaryota</taxon>
        <taxon>Metazoa</taxon>
        <taxon>Chordata</taxon>
        <taxon>Craniata</taxon>
        <taxon>Vertebrata</taxon>
        <taxon>Euteleostomi</taxon>
        <taxon>Actinopterygii</taxon>
        <taxon>Neopterygii</taxon>
        <taxon>Teleostei</taxon>
        <taxon>Neoteleostei</taxon>
        <taxon>Acanthomorphata</taxon>
        <taxon>Eupercaria</taxon>
        <taxon>Moronidae</taxon>
        <taxon>Dicentrarchus</taxon>
    </lineage>
</organism>
<evidence type="ECO:0000256" key="1">
    <source>
        <dbReference type="SAM" id="MobiDB-lite"/>
    </source>
</evidence>
<sequence length="1504" mass="167828">MSENDSSFPAQIFSANRYKALDYVFETTTSLKVRMSLLALPTPYFTGTSDLYPHNGKLPEVTYRAPWIRGKVISTCKLFVSGSVLDDLREKKKPVNSPERFNMTLSEVKGDVEVIPSSNPDSLKDLDQDEYFCLLKESQINEPCQESFFKLTTDQMKPGNKNKDLLLPEELVVVDYLPQFKRHLPTLKAKLSRLKTLPVADPLLSSTGDTAVDAMFRHCASYKKPPDVEASDIHMCANIHEEFGKESLMKEESLLLPALVDTMNLSQDNRTDFPSICGCVNVAPEQLDEQPPVLDLLHNDVPVSVDIFQYEALEDTSKTNGGLIESELAGRVKLPTEMELDVTLMSNPKTSETQICLSTCKLQKEELSLLSRRSLVSARAQKEMEVALWKAEKHPTFVVGFLLAEPQMCETAGSFQPMSEALKVIKLEKQSFVSVGDKLQSHMGTGALQVSLCSNREFTESMKSEFPSTKQEKTEDFKKLSPEHVEFTVRSILMNPTNKTQSPDLKKSKAIALHAEATEDDGLLQRETVVDVNTFLMHTVSTNNKEVKPAATIKEEYPDKSRTEVAATFSVCKDDINTGRDECKTEQSTHTPEQAASSRLNIRDNHSSLLNTRRPPEKDLDPLSTFIILRSQQRAPATGTPQSSASTQPAPQVDQQTPPELQPPPEQVQRSDRRPAYSVCSVSGNVTGEQKEAFQSTGQLIIHPFSQSIPQERQDSRVVKVRATDSQQRAYCELLAFAQPCLSSVRQLGLNFPVWGDFSCLTPDQTHFLLKQQEKALCRTHAQSTGLVKDQERLFNQAALIHMLVTFKELLLKCGLGTALEYLTKASEACAEQSLRQLVKRLQIILYLRDKNQESNLKLLELQQLLAAWLRSRKGQNTMEKILVIISADSDDSKSIIINSLSQVTGDAVTAVCPDEDKIKLNGASVVSSVCGSVCVVVCEQHMGPDFPWDCFSLVVEYDHPGQSPWATVCRERSIGHVTLNTIISNTEKENASWDLEDNVPYVLVTEGLLNCPLLLQTLESGFNITVLERSHCPSLQMLGGTHHYGVITVDESIAVIIQEEDELCQERASERVVMRLTALSLQYNCCWLILHCPESQGGGFSSEAFRNLVLVYSSLVLFGMKSEDLDVKVLIVSEVMEIAKWISQICFHSLMVTDRDPPHYLDRDWLTVIPSENEKCLLQFPCINPLVSQLMLRRAPSLQWLMGASLSQLKELLPEVPQKVLKLFSDTTSLYTLTPDPNQPESQTNQKNNPPNSPWTTTADPKDMNPDPQPGRPIDPHPELFCSDHKSSFLFGADHSFCEPDSMVQDGNTDFRINLSFSSGSPDVHLQRSWTSSDPWKEEDRGRGEFSDWRGRAGALGGVVERVKHEWTQRAPTKLDSPFKLDSTFSYSPIVQQPANSQTSTYSAAHSDPQRPHHNHISYSLSPPTGVMLWGLGQSSNDCFTSTAETATVSPNYGSKCWIGQERKRNGEAAGLVGTVLTPLKKGRLSYEKVPGRSDGQTRLKLF</sequence>
<evidence type="ECO:0000313" key="3">
    <source>
        <dbReference type="Proteomes" id="UP000694389"/>
    </source>
</evidence>
<protein>
    <recommendedName>
        <fullName evidence="4">Protein shortage in chiasmata 1 ortholog</fullName>
    </recommendedName>
</protein>
<dbReference type="PANTHER" id="PTHR35668:SF1">
    <property type="entry name" value="PROTEIN SHORTAGE IN CHIASMATA 1 ORTHOLOG"/>
    <property type="match status" value="1"/>
</dbReference>
<dbReference type="GeneTree" id="ENSGT00390000013037"/>
<feature type="region of interest" description="Disordered" evidence="1">
    <location>
        <begin position="633"/>
        <end position="676"/>
    </location>
</feature>
<reference evidence="2" key="1">
    <citation type="submission" date="2025-08" db="UniProtKB">
        <authorList>
            <consortium name="Ensembl"/>
        </authorList>
    </citation>
    <scope>IDENTIFICATION</scope>
</reference>
<dbReference type="Pfam" id="PF17825">
    <property type="entry name" value="DUF5587"/>
    <property type="match status" value="2"/>
</dbReference>
<dbReference type="GO" id="GO:0016887">
    <property type="term" value="F:ATP hydrolysis activity"/>
    <property type="evidence" value="ECO:0007669"/>
    <property type="project" value="InterPro"/>
</dbReference>
<proteinExistence type="predicted"/>
<dbReference type="GO" id="GO:0000794">
    <property type="term" value="C:condensed nuclear chromosome"/>
    <property type="evidence" value="ECO:0007669"/>
    <property type="project" value="InterPro"/>
</dbReference>
<evidence type="ECO:0008006" key="4">
    <source>
        <dbReference type="Google" id="ProtNLM"/>
    </source>
</evidence>